<accession>A0AAD5RFG4</accession>
<dbReference type="Pfam" id="PF01302">
    <property type="entry name" value="CAP_GLY"/>
    <property type="match status" value="1"/>
</dbReference>
<sequence>MNGMTIEVGERVMIGGHSAVVRYVGEVSGHPGVWAGVEWDDPSRGKHNGFVNGVQYFRTSSARGGSLVSIQNVHRGVDLLTAIRNRYADSSADENVFVINSKAVELFGMQSTSQKQSNVFELRHIVLESCSVAGPPPETCPLFRRCVSLNLFNNLLQRWEDVRKILVYFPRLRELVLRKNRMDAAGVGEAWSEVKCLTDLILSDCGLTSESISNVLCYLPGLRTLYAVGNRFSHFFIPEVADSLLNLDIRDNPIRCLSNITGNLSKLEKLSVVNCDIERIVIGTGRFPSLTTLNIKDNVISDWDSINRLQLLPKLTVLYINCENLQCIQGISTHEVIIAKLPRLVDLNRFIISAIERHSAEVRFLDKYFCADDSDKAEHVNDIERLKKIHGTITVDNSKNTGLNVVPLSICYEDNTVEKRLPLAMTVQKLTEMVGRMFSVETMQVRLGLDKGTHQILLENPLRTLDFYSPEPGDILRLLAV</sequence>
<evidence type="ECO:0000313" key="11">
    <source>
        <dbReference type="Proteomes" id="UP001196413"/>
    </source>
</evidence>
<dbReference type="GO" id="GO:0005737">
    <property type="term" value="C:cytoplasm"/>
    <property type="evidence" value="ECO:0007669"/>
    <property type="project" value="UniProtKB-SubCell"/>
</dbReference>
<dbReference type="SUPFAM" id="SSF52058">
    <property type="entry name" value="L domain-like"/>
    <property type="match status" value="1"/>
</dbReference>
<keyword evidence="11" id="KW-1185">Reference proteome</keyword>
<organism evidence="10 11">
    <name type="scientific">Parelaphostrongylus tenuis</name>
    <name type="common">Meningeal worm</name>
    <dbReference type="NCBI Taxonomy" id="148309"/>
    <lineage>
        <taxon>Eukaryota</taxon>
        <taxon>Metazoa</taxon>
        <taxon>Ecdysozoa</taxon>
        <taxon>Nematoda</taxon>
        <taxon>Chromadorea</taxon>
        <taxon>Rhabditida</taxon>
        <taxon>Rhabditina</taxon>
        <taxon>Rhabditomorpha</taxon>
        <taxon>Strongyloidea</taxon>
        <taxon>Metastrongylidae</taxon>
        <taxon>Parelaphostrongylus</taxon>
    </lineage>
</organism>
<dbReference type="InterPro" id="IPR029071">
    <property type="entry name" value="Ubiquitin-like_domsf"/>
</dbReference>
<feature type="domain" description="CAP-Gly" evidence="9">
    <location>
        <begin position="25"/>
        <end position="69"/>
    </location>
</feature>
<keyword evidence="7" id="KW-0143">Chaperone</keyword>
<keyword evidence="6" id="KW-0677">Repeat</keyword>
<reference evidence="10" key="1">
    <citation type="submission" date="2021-06" db="EMBL/GenBank/DDBJ databases">
        <title>Parelaphostrongylus tenuis whole genome reference sequence.</title>
        <authorList>
            <person name="Garwood T.J."/>
            <person name="Larsen P.A."/>
            <person name="Fountain-Jones N.M."/>
            <person name="Garbe J.R."/>
            <person name="Macchietto M.G."/>
            <person name="Kania S.A."/>
            <person name="Gerhold R.W."/>
            <person name="Richards J.E."/>
            <person name="Wolf T.M."/>
        </authorList>
    </citation>
    <scope>NUCLEOTIDE SEQUENCE</scope>
    <source>
        <strain evidence="10">MNPRO001-30</strain>
        <tissue evidence="10">Meninges</tissue>
    </source>
</reference>
<dbReference type="PROSITE" id="PS51450">
    <property type="entry name" value="LRR"/>
    <property type="match status" value="1"/>
</dbReference>
<dbReference type="InterPro" id="IPR044079">
    <property type="entry name" value="Ubl_TBCE"/>
</dbReference>
<evidence type="ECO:0000313" key="10">
    <source>
        <dbReference type="EMBL" id="KAJ1375101.1"/>
    </source>
</evidence>
<dbReference type="PROSITE" id="PS50245">
    <property type="entry name" value="CAP_GLY_2"/>
    <property type="match status" value="1"/>
</dbReference>
<dbReference type="EMBL" id="JAHQIW010007506">
    <property type="protein sequence ID" value="KAJ1375101.1"/>
    <property type="molecule type" value="Genomic_DNA"/>
</dbReference>
<dbReference type="PANTHER" id="PTHR48051">
    <property type="match status" value="1"/>
</dbReference>
<comment type="subcellular location">
    <subcellularLocation>
        <location evidence="1">Cytoplasm</location>
    </subcellularLocation>
</comment>
<dbReference type="InterPro" id="IPR036859">
    <property type="entry name" value="CAP-Gly_dom_sf"/>
</dbReference>
<gene>
    <name evidence="10" type="ORF">KIN20_038356</name>
</gene>
<evidence type="ECO:0000256" key="8">
    <source>
        <dbReference type="ARBA" id="ARBA00030180"/>
    </source>
</evidence>
<keyword evidence="5" id="KW-0433">Leucine-rich repeat</keyword>
<evidence type="ECO:0000259" key="9">
    <source>
        <dbReference type="PROSITE" id="PS50245"/>
    </source>
</evidence>
<dbReference type="Gene3D" id="2.30.30.190">
    <property type="entry name" value="CAP Gly-rich-like domain"/>
    <property type="match status" value="1"/>
</dbReference>
<dbReference type="InterPro" id="IPR001611">
    <property type="entry name" value="Leu-rich_rpt"/>
</dbReference>
<evidence type="ECO:0000256" key="6">
    <source>
        <dbReference type="ARBA" id="ARBA00022737"/>
    </source>
</evidence>
<dbReference type="SUPFAM" id="SSF74924">
    <property type="entry name" value="Cap-Gly domain"/>
    <property type="match status" value="1"/>
</dbReference>
<dbReference type="Gene3D" id="3.80.10.10">
    <property type="entry name" value="Ribonuclease Inhibitor"/>
    <property type="match status" value="2"/>
</dbReference>
<evidence type="ECO:0000256" key="1">
    <source>
        <dbReference type="ARBA" id="ARBA00004496"/>
    </source>
</evidence>
<dbReference type="SUPFAM" id="SSF54236">
    <property type="entry name" value="Ubiquitin-like"/>
    <property type="match status" value="1"/>
</dbReference>
<evidence type="ECO:0000256" key="4">
    <source>
        <dbReference type="ARBA" id="ARBA00022490"/>
    </source>
</evidence>
<evidence type="ECO:0000256" key="5">
    <source>
        <dbReference type="ARBA" id="ARBA00022614"/>
    </source>
</evidence>
<comment type="caution">
    <text evidence="10">The sequence shown here is derived from an EMBL/GenBank/DDBJ whole genome shotgun (WGS) entry which is preliminary data.</text>
</comment>
<dbReference type="CDD" id="cd17044">
    <property type="entry name" value="Ubl_TBCE"/>
    <property type="match status" value="1"/>
</dbReference>
<evidence type="ECO:0000256" key="3">
    <source>
        <dbReference type="ARBA" id="ARBA00015004"/>
    </source>
</evidence>
<dbReference type="Proteomes" id="UP001196413">
    <property type="component" value="Unassembled WGS sequence"/>
</dbReference>
<dbReference type="InterPro" id="IPR000938">
    <property type="entry name" value="CAP-Gly_domain"/>
</dbReference>
<dbReference type="InterPro" id="IPR032675">
    <property type="entry name" value="LRR_dom_sf"/>
</dbReference>
<dbReference type="SMART" id="SM01052">
    <property type="entry name" value="CAP_GLY"/>
    <property type="match status" value="1"/>
</dbReference>
<comment type="similarity">
    <text evidence="2">Belongs to the TBCE family.</text>
</comment>
<proteinExistence type="inferred from homology"/>
<dbReference type="InterPro" id="IPR050216">
    <property type="entry name" value="LRR_domain-containing"/>
</dbReference>
<dbReference type="PANTHER" id="PTHR48051:SF1">
    <property type="entry name" value="RAS SUPPRESSOR PROTEIN 1"/>
    <property type="match status" value="1"/>
</dbReference>
<dbReference type="Gene3D" id="3.10.20.90">
    <property type="entry name" value="Phosphatidylinositol 3-kinase Catalytic Subunit, Chain A, domain 1"/>
    <property type="match status" value="1"/>
</dbReference>
<evidence type="ECO:0000256" key="7">
    <source>
        <dbReference type="ARBA" id="ARBA00023186"/>
    </source>
</evidence>
<dbReference type="AlphaFoldDB" id="A0AAD5RFG4"/>
<evidence type="ECO:0000256" key="2">
    <source>
        <dbReference type="ARBA" id="ARBA00006286"/>
    </source>
</evidence>
<protein>
    <recommendedName>
        <fullName evidence="3">Tubulin-specific chaperone E</fullName>
    </recommendedName>
    <alternativeName>
        <fullName evidence="8">Tubulin-folding cofactor E</fullName>
    </alternativeName>
</protein>
<keyword evidence="4" id="KW-0963">Cytoplasm</keyword>
<name>A0AAD5RFG4_PARTN</name>